<evidence type="ECO:0000256" key="4">
    <source>
        <dbReference type="ARBA" id="ARBA00022833"/>
    </source>
</evidence>
<dbReference type="GO" id="GO:0006325">
    <property type="term" value="P:chromatin organization"/>
    <property type="evidence" value="ECO:0007669"/>
    <property type="project" value="UniProtKB-KW"/>
</dbReference>
<keyword evidence="4" id="KW-0862">Zinc</keyword>
<evidence type="ECO:0000256" key="1">
    <source>
        <dbReference type="ARBA" id="ARBA00004123"/>
    </source>
</evidence>
<evidence type="ECO:0000256" key="3">
    <source>
        <dbReference type="ARBA" id="ARBA00022771"/>
    </source>
</evidence>
<dbReference type="STRING" id="1344418.A0A1D2VMZ5"/>
<dbReference type="FunCoup" id="A0A1D2VMZ5">
    <property type="interactions" value="277"/>
</dbReference>
<evidence type="ECO:0000256" key="9">
    <source>
        <dbReference type="ARBA" id="ARBA00023242"/>
    </source>
</evidence>
<dbReference type="GO" id="GO:0005634">
    <property type="term" value="C:nucleus"/>
    <property type="evidence" value="ECO:0007669"/>
    <property type="project" value="UniProtKB-SubCell"/>
</dbReference>
<evidence type="ECO:0000313" key="12">
    <source>
        <dbReference type="EMBL" id="ODV62969.1"/>
    </source>
</evidence>
<gene>
    <name evidence="12" type="ORF">ASCRUDRAFT_74404</name>
</gene>
<reference evidence="13" key="1">
    <citation type="submission" date="2016-05" db="EMBL/GenBank/DDBJ databases">
        <title>Comparative genomics of biotechnologically important yeasts.</title>
        <authorList>
            <consortium name="DOE Joint Genome Institute"/>
            <person name="Riley R."/>
            <person name="Haridas S."/>
            <person name="Wolfe K.H."/>
            <person name="Lopes M.R."/>
            <person name="Hittinger C.T."/>
            <person name="Goker M."/>
            <person name="Salamov A."/>
            <person name="Wisecaver J."/>
            <person name="Long T.M."/>
            <person name="Aerts A.L."/>
            <person name="Barry K."/>
            <person name="Choi C."/>
            <person name="Clum A."/>
            <person name="Coughlan A.Y."/>
            <person name="Deshpande S."/>
            <person name="Douglass A.P."/>
            <person name="Hanson S.J."/>
            <person name="Klenk H.-P."/>
            <person name="Labutti K."/>
            <person name="Lapidus A."/>
            <person name="Lindquist E."/>
            <person name="Lipzen A."/>
            <person name="Meier-Kolthoff J.P."/>
            <person name="Ohm R.A."/>
            <person name="Otillar R.P."/>
            <person name="Pangilinan J."/>
            <person name="Peng Y."/>
            <person name="Rokas A."/>
            <person name="Rosa C.A."/>
            <person name="Scheuner C."/>
            <person name="Sibirny A.A."/>
            <person name="Slot J.C."/>
            <person name="Stielow J.B."/>
            <person name="Sun H."/>
            <person name="Kurtzman C.P."/>
            <person name="Blackwell M."/>
            <person name="Grigoriev I.V."/>
            <person name="Jeffries T.W."/>
        </authorList>
    </citation>
    <scope>NUCLEOTIDE SEQUENCE [LARGE SCALE GENOMIC DNA]</scope>
    <source>
        <strain evidence="13">DSM 1968</strain>
    </source>
</reference>
<sequence>MEQQLTIGSLSAEILEELLQTVTHELTAQLVLQEQLLRAQYGRVEAGGPGSTGSTGSRLETRIRWSSTRGRDIFGHEKTTDASHFVYCPNCGRKHSAGRFASHIDRCFGGKGSRKAASNGGSSSNE</sequence>
<comment type="subunit">
    <text evidence="10">Component of the 1.8 MDa SAGA transcription coactivator-HAT complex. SAGA is built of 5 distinct domains with specialized functions. Within the SAGA complex, SUS1, SGF11, SGF73 and UBP8 form an additional subcomplex of SAGA called the DUB module (deubiquitination module). Interacts directly with SGF73, SUS1 and UBP8.</text>
</comment>
<dbReference type="GO" id="GO:0008270">
    <property type="term" value="F:zinc ion binding"/>
    <property type="evidence" value="ECO:0007669"/>
    <property type="project" value="UniProtKB-KW"/>
</dbReference>
<evidence type="ECO:0000259" key="11">
    <source>
        <dbReference type="Pfam" id="PF18519"/>
    </source>
</evidence>
<protein>
    <recommendedName>
        <fullName evidence="10">SAGA-associated factor 11</fullName>
    </recommendedName>
</protein>
<dbReference type="OrthoDB" id="21557at2759"/>
<keyword evidence="9" id="KW-0539">Nucleus</keyword>
<dbReference type="GO" id="GO:0070461">
    <property type="term" value="C:SAGA-type complex"/>
    <property type="evidence" value="ECO:0007669"/>
    <property type="project" value="UniProtKB-ARBA"/>
</dbReference>
<organism evidence="12 13">
    <name type="scientific">Ascoidea rubescens DSM 1968</name>
    <dbReference type="NCBI Taxonomy" id="1344418"/>
    <lineage>
        <taxon>Eukaryota</taxon>
        <taxon>Fungi</taxon>
        <taxon>Dikarya</taxon>
        <taxon>Ascomycota</taxon>
        <taxon>Saccharomycotina</taxon>
        <taxon>Saccharomycetes</taxon>
        <taxon>Ascoideaceae</taxon>
        <taxon>Ascoidea</taxon>
    </lineage>
</organism>
<keyword evidence="8" id="KW-0804">Transcription</keyword>
<keyword evidence="5" id="KW-0156">Chromatin regulator</keyword>
<dbReference type="InterPro" id="IPR013246">
    <property type="entry name" value="SAGA_su_Sgf11"/>
</dbReference>
<feature type="domain" description="Yeast SAGA-associated factor 11 N-terminal" evidence="11">
    <location>
        <begin position="5"/>
        <end position="42"/>
    </location>
</feature>
<dbReference type="Proteomes" id="UP000095038">
    <property type="component" value="Unassembled WGS sequence"/>
</dbReference>
<evidence type="ECO:0000256" key="5">
    <source>
        <dbReference type="ARBA" id="ARBA00022853"/>
    </source>
</evidence>
<dbReference type="Gene3D" id="1.10.287.210">
    <property type="match status" value="1"/>
</dbReference>
<dbReference type="AlphaFoldDB" id="A0A1D2VMZ5"/>
<comment type="subcellular location">
    <subcellularLocation>
        <location evidence="1 10">Nucleus</location>
    </subcellularLocation>
</comment>
<name>A0A1D2VMZ5_9ASCO</name>
<keyword evidence="2" id="KW-0479">Metal-binding</keyword>
<keyword evidence="3" id="KW-0863">Zinc-finger</keyword>
<dbReference type="InParanoid" id="A0A1D2VMZ5"/>
<evidence type="ECO:0000256" key="10">
    <source>
        <dbReference type="RuleBase" id="RU261113"/>
    </source>
</evidence>
<comment type="similarity">
    <text evidence="10">Belongs to the SGF11 family.</text>
</comment>
<dbReference type="RefSeq" id="XP_020049276.1">
    <property type="nucleotide sequence ID" value="XM_020192668.1"/>
</dbReference>
<dbReference type="InterPro" id="IPR041216">
    <property type="entry name" value="Sgf11_N"/>
</dbReference>
<evidence type="ECO:0000256" key="8">
    <source>
        <dbReference type="ARBA" id="ARBA00023163"/>
    </source>
</evidence>
<accession>A0A1D2VMZ5</accession>
<comment type="function">
    <text evidence="10">Functions as component of the transcription regulatory histone acetylation (HAT) complex SAGA. At the promoters, SAGA is required for recruitment of the basal transcription machinery. It influences RNA polymerase II transcriptional activity through different activities such as TBP interaction and promoter selectivity, interaction with transcription activators, and chromatin modification through histone acetylation and deubiquitination. SAGA acetylates nucleosomal histone H3 to some extent (to form H3K9ac, H3K14ac, H3K18ac and H3K23ac). SAGA interacts with DNA via upstream activating sequences (UASs). Involved in transcriptional regulation of a subset of SAGA-regulated genes. Within the SAGA complex, participates in a subcomplex, that specifically deubiquitinates histones H2B.</text>
</comment>
<keyword evidence="7 10" id="KW-0010">Activator</keyword>
<dbReference type="Gene3D" id="3.30.160.60">
    <property type="entry name" value="Classic Zinc Finger"/>
    <property type="match status" value="1"/>
</dbReference>
<dbReference type="Pfam" id="PF08209">
    <property type="entry name" value="Sgf11"/>
    <property type="match status" value="1"/>
</dbReference>
<evidence type="ECO:0000256" key="2">
    <source>
        <dbReference type="ARBA" id="ARBA00022723"/>
    </source>
</evidence>
<dbReference type="EMBL" id="KV454476">
    <property type="protein sequence ID" value="ODV62969.1"/>
    <property type="molecule type" value="Genomic_DNA"/>
</dbReference>
<dbReference type="GeneID" id="30966304"/>
<keyword evidence="13" id="KW-1185">Reference proteome</keyword>
<evidence type="ECO:0000256" key="7">
    <source>
        <dbReference type="ARBA" id="ARBA00023159"/>
    </source>
</evidence>
<evidence type="ECO:0000256" key="6">
    <source>
        <dbReference type="ARBA" id="ARBA00023015"/>
    </source>
</evidence>
<evidence type="ECO:0000313" key="13">
    <source>
        <dbReference type="Proteomes" id="UP000095038"/>
    </source>
</evidence>
<keyword evidence="6" id="KW-0805">Transcription regulation</keyword>
<dbReference type="Pfam" id="PF18519">
    <property type="entry name" value="Sgf11_N"/>
    <property type="match status" value="1"/>
</dbReference>
<proteinExistence type="inferred from homology"/>